<evidence type="ECO:0000313" key="2">
    <source>
        <dbReference type="EMBL" id="GAA0465794.1"/>
    </source>
</evidence>
<evidence type="ECO:0000313" key="3">
    <source>
        <dbReference type="Proteomes" id="UP001500713"/>
    </source>
</evidence>
<sequence>MVSNTSTLDKLLEDVRACTICNELPLGPSPLLQAGSGAKILIAGQAPGSKTHEKGRPFDDQSGKRLRTWLGVTEDQFYDPELFAIIPMGFCFPGTGKGGDLPPRSECAPQWRRPLLDRLPAIELTLILGQYALDWHLGDAKSKTLTGTVERWQEFWPDALPLPHPSPRNIRWFKANPWFEADVIPVLQKRIANLIKKRP</sequence>
<feature type="domain" description="Uracil-DNA glycosylase-like" evidence="1">
    <location>
        <begin position="31"/>
        <end position="188"/>
    </location>
</feature>
<dbReference type="EMBL" id="BAAAEM010000002">
    <property type="protein sequence ID" value="GAA0465794.1"/>
    <property type="molecule type" value="Genomic_DNA"/>
</dbReference>
<keyword evidence="3" id="KW-1185">Reference proteome</keyword>
<accession>A0ABP3JXZ6</accession>
<dbReference type="PANTHER" id="PTHR42160">
    <property type="entry name" value="URACIL-DNA GLYCOSYLASE SUPERFAMILY PROTEIN"/>
    <property type="match status" value="1"/>
</dbReference>
<dbReference type="SUPFAM" id="SSF52141">
    <property type="entry name" value="Uracil-DNA glycosylase-like"/>
    <property type="match status" value="1"/>
</dbReference>
<dbReference type="CDD" id="cd10033">
    <property type="entry name" value="UDG_like"/>
    <property type="match status" value="1"/>
</dbReference>
<dbReference type="Pfam" id="PF03167">
    <property type="entry name" value="UDG"/>
    <property type="match status" value="1"/>
</dbReference>
<protein>
    <submittedName>
        <fullName evidence="2">Uracil-DNA glycosylase family protein</fullName>
    </submittedName>
</protein>
<dbReference type="InterPro" id="IPR036895">
    <property type="entry name" value="Uracil-DNA_glycosylase-like_sf"/>
</dbReference>
<gene>
    <name evidence="2" type="ORF">GCM10009096_03050</name>
</gene>
<evidence type="ECO:0000259" key="1">
    <source>
        <dbReference type="SMART" id="SM00986"/>
    </source>
</evidence>
<dbReference type="RefSeq" id="WP_229954144.1">
    <property type="nucleotide sequence ID" value="NZ_BAAAEM010000002.1"/>
</dbReference>
<dbReference type="SMART" id="SM00987">
    <property type="entry name" value="UreE_C"/>
    <property type="match status" value="1"/>
</dbReference>
<dbReference type="PANTHER" id="PTHR42160:SF1">
    <property type="entry name" value="URACIL-DNA GLYCOSYLASE SUPERFAMILY PROTEIN"/>
    <property type="match status" value="1"/>
</dbReference>
<comment type="caution">
    <text evidence="2">The sequence shown here is derived from an EMBL/GenBank/DDBJ whole genome shotgun (WGS) entry which is preliminary data.</text>
</comment>
<dbReference type="InterPro" id="IPR047124">
    <property type="entry name" value="HI_0220.2"/>
</dbReference>
<reference evidence="3" key="1">
    <citation type="journal article" date="2019" name="Int. J. Syst. Evol. Microbiol.">
        <title>The Global Catalogue of Microorganisms (GCM) 10K type strain sequencing project: providing services to taxonomists for standard genome sequencing and annotation.</title>
        <authorList>
            <consortium name="The Broad Institute Genomics Platform"/>
            <consortium name="The Broad Institute Genome Sequencing Center for Infectious Disease"/>
            <person name="Wu L."/>
            <person name="Ma J."/>
        </authorList>
    </citation>
    <scope>NUCLEOTIDE SEQUENCE [LARGE SCALE GENOMIC DNA]</scope>
    <source>
        <strain evidence="3">JCM 14162</strain>
    </source>
</reference>
<dbReference type="InterPro" id="IPR005122">
    <property type="entry name" value="Uracil-DNA_glycosylase-like"/>
</dbReference>
<dbReference type="Gene3D" id="3.40.470.10">
    <property type="entry name" value="Uracil-DNA glycosylase-like domain"/>
    <property type="match status" value="1"/>
</dbReference>
<dbReference type="Proteomes" id="UP001500713">
    <property type="component" value="Unassembled WGS sequence"/>
</dbReference>
<proteinExistence type="predicted"/>
<name>A0ABP3JXZ6_9SPHN</name>
<organism evidence="2 3">
    <name type="scientific">Parasphingorhabdus litoris</name>
    <dbReference type="NCBI Taxonomy" id="394733"/>
    <lineage>
        <taxon>Bacteria</taxon>
        <taxon>Pseudomonadati</taxon>
        <taxon>Pseudomonadota</taxon>
        <taxon>Alphaproteobacteria</taxon>
        <taxon>Sphingomonadales</taxon>
        <taxon>Sphingomonadaceae</taxon>
        <taxon>Parasphingorhabdus</taxon>
    </lineage>
</organism>
<dbReference type="SMART" id="SM00986">
    <property type="entry name" value="UDG"/>
    <property type="match status" value="1"/>
</dbReference>